<dbReference type="GO" id="GO:0005886">
    <property type="term" value="C:plasma membrane"/>
    <property type="evidence" value="ECO:0007669"/>
    <property type="project" value="TreeGrafter"/>
</dbReference>
<evidence type="ECO:0000313" key="2">
    <source>
        <dbReference type="EMBL" id="MPN40674.1"/>
    </source>
</evidence>
<feature type="transmembrane region" description="Helical" evidence="1">
    <location>
        <begin position="81"/>
        <end position="102"/>
    </location>
</feature>
<keyword evidence="1" id="KW-1133">Transmembrane helix</keyword>
<accession>A0A645HWV6</accession>
<sequence length="114" mass="13015">MEDFIYSYKKMFANYFVFEGRTPRSDYWQAFAVNIVVGAVLVTLSRLLPMLGILNYIYGIAAVVPVLTMTVRRLHDTDKSGWWALAAFFPVLNIVLVAYCCLAEASRGRNRFGY</sequence>
<gene>
    <name evidence="2" type="primary">yhaI_6</name>
    <name evidence="2" type="ORF">SDC9_188212</name>
</gene>
<feature type="transmembrane region" description="Helical" evidence="1">
    <location>
        <begin position="27"/>
        <end position="44"/>
    </location>
</feature>
<name>A0A645HWV6_9ZZZZ</name>
<feature type="transmembrane region" description="Helical" evidence="1">
    <location>
        <begin position="56"/>
        <end position="75"/>
    </location>
</feature>
<proteinExistence type="predicted"/>
<protein>
    <submittedName>
        <fullName evidence="2">Inner membrane protein YhaI</fullName>
    </submittedName>
</protein>
<dbReference type="PANTHER" id="PTHR34980:SF2">
    <property type="entry name" value="INNER MEMBRANE PROTEIN YHAH-RELATED"/>
    <property type="match status" value="1"/>
</dbReference>
<dbReference type="PANTHER" id="PTHR34980">
    <property type="entry name" value="INNER MEMBRANE PROTEIN-RELATED-RELATED"/>
    <property type="match status" value="1"/>
</dbReference>
<dbReference type="Pfam" id="PF05656">
    <property type="entry name" value="DUF805"/>
    <property type="match status" value="1"/>
</dbReference>
<organism evidence="2">
    <name type="scientific">bioreactor metagenome</name>
    <dbReference type="NCBI Taxonomy" id="1076179"/>
    <lineage>
        <taxon>unclassified sequences</taxon>
        <taxon>metagenomes</taxon>
        <taxon>ecological metagenomes</taxon>
    </lineage>
</organism>
<dbReference type="InterPro" id="IPR008523">
    <property type="entry name" value="DUF805"/>
</dbReference>
<dbReference type="EMBL" id="VSSQ01097235">
    <property type="protein sequence ID" value="MPN40674.1"/>
    <property type="molecule type" value="Genomic_DNA"/>
</dbReference>
<keyword evidence="1" id="KW-0472">Membrane</keyword>
<evidence type="ECO:0000256" key="1">
    <source>
        <dbReference type="SAM" id="Phobius"/>
    </source>
</evidence>
<keyword evidence="1" id="KW-0812">Transmembrane</keyword>
<dbReference type="AlphaFoldDB" id="A0A645HWV6"/>
<comment type="caution">
    <text evidence="2">The sequence shown here is derived from an EMBL/GenBank/DDBJ whole genome shotgun (WGS) entry which is preliminary data.</text>
</comment>
<reference evidence="2" key="1">
    <citation type="submission" date="2019-08" db="EMBL/GenBank/DDBJ databases">
        <authorList>
            <person name="Kucharzyk K."/>
            <person name="Murdoch R.W."/>
            <person name="Higgins S."/>
            <person name="Loffler F."/>
        </authorList>
    </citation>
    <scope>NUCLEOTIDE SEQUENCE</scope>
</reference>